<feature type="compositionally biased region" description="Basic and acidic residues" evidence="1">
    <location>
        <begin position="435"/>
        <end position="446"/>
    </location>
</feature>
<feature type="compositionally biased region" description="Polar residues" evidence="1">
    <location>
        <begin position="472"/>
        <end position="482"/>
    </location>
</feature>
<evidence type="ECO:0000256" key="1">
    <source>
        <dbReference type="SAM" id="MobiDB-lite"/>
    </source>
</evidence>
<proteinExistence type="predicted"/>
<dbReference type="EMBL" id="ML211834">
    <property type="protein sequence ID" value="TFK80157.1"/>
    <property type="molecule type" value="Genomic_DNA"/>
</dbReference>
<feature type="region of interest" description="Disordered" evidence="1">
    <location>
        <begin position="412"/>
        <end position="554"/>
    </location>
</feature>
<dbReference type="InParanoid" id="A0A5C3NUB3"/>
<protein>
    <submittedName>
        <fullName evidence="2">Uncharacterized protein</fullName>
    </submittedName>
</protein>
<organism evidence="2 3">
    <name type="scientific">Polyporus arcularius HHB13444</name>
    <dbReference type="NCBI Taxonomy" id="1314778"/>
    <lineage>
        <taxon>Eukaryota</taxon>
        <taxon>Fungi</taxon>
        <taxon>Dikarya</taxon>
        <taxon>Basidiomycota</taxon>
        <taxon>Agaricomycotina</taxon>
        <taxon>Agaricomycetes</taxon>
        <taxon>Polyporales</taxon>
        <taxon>Polyporaceae</taxon>
        <taxon>Polyporus</taxon>
    </lineage>
</organism>
<gene>
    <name evidence="2" type="ORF">K466DRAFT_569816</name>
</gene>
<feature type="compositionally biased region" description="Basic and acidic residues" evidence="1">
    <location>
        <begin position="462"/>
        <end position="471"/>
    </location>
</feature>
<feature type="region of interest" description="Disordered" evidence="1">
    <location>
        <begin position="284"/>
        <end position="332"/>
    </location>
</feature>
<sequence>MQLSCKPPAQASDHCTGYEHGRSHSTGISGITMSVLSTTRLTTTTSTRLARNRSAHPYYHDDMLDSTRRCGYCRQRLSVAANSHPTGLTAHIPVSHESESAGSDPLNVLLDQLEHGTRHLNSIYAAAVLQTAEATVSSSRAQAASGRLDDLASLEAIAGPSLKAMPELALGSKVIPEFHRFCVRELRCSTTGPARSARCTQPIKMAEQASAASGLFTVTVQRNQHVQMPGRTRNVLRVGDRSSDFRIAEYSMAYTRVCATLKQYWADAGLPMYRLVRRAVPSCRSRSLPTPLDASRPKPTTLSAHEQSPLSPTTCARSNSQQTRDIGAQSRRHAARGSVHEFLLPGGRSWLAPRPGGTEHTPPLRLRVCSVSPWLYLVASYVCLNRSRAATTAPLARRAGRSASVMFELSRTSSEVGPSVESVRAVDSDAGTELRGAEHSRYDRHPRSAARVSSPGCANIVSEKETARRENAPSSRYGGTSPSPQPAARRARLRFHVPSRTAPSADTRDTLSQYQTPHLSRRGGPAVPGSQVESAAVSHSTQQHADVVRSDPETAGGACLRGAWRRAQGATAEVAMEAVFSTASERPEGRRIRCGRAPVSWERRIRQNAATDGGDTAGASTYRAPAASQLAVMTRF</sequence>
<feature type="compositionally biased region" description="Polar residues" evidence="1">
    <location>
        <begin position="531"/>
        <end position="544"/>
    </location>
</feature>
<evidence type="ECO:0000313" key="3">
    <source>
        <dbReference type="Proteomes" id="UP000308197"/>
    </source>
</evidence>
<keyword evidence="3" id="KW-1185">Reference proteome</keyword>
<dbReference type="AlphaFoldDB" id="A0A5C3NUB3"/>
<reference evidence="2 3" key="1">
    <citation type="journal article" date="2019" name="Nat. Ecol. Evol.">
        <title>Megaphylogeny resolves global patterns of mushroom evolution.</title>
        <authorList>
            <person name="Varga T."/>
            <person name="Krizsan K."/>
            <person name="Foldi C."/>
            <person name="Dima B."/>
            <person name="Sanchez-Garcia M."/>
            <person name="Sanchez-Ramirez S."/>
            <person name="Szollosi G.J."/>
            <person name="Szarkandi J.G."/>
            <person name="Papp V."/>
            <person name="Albert L."/>
            <person name="Andreopoulos W."/>
            <person name="Angelini C."/>
            <person name="Antonin V."/>
            <person name="Barry K.W."/>
            <person name="Bougher N.L."/>
            <person name="Buchanan P."/>
            <person name="Buyck B."/>
            <person name="Bense V."/>
            <person name="Catcheside P."/>
            <person name="Chovatia M."/>
            <person name="Cooper J."/>
            <person name="Damon W."/>
            <person name="Desjardin D."/>
            <person name="Finy P."/>
            <person name="Geml J."/>
            <person name="Haridas S."/>
            <person name="Hughes K."/>
            <person name="Justo A."/>
            <person name="Karasinski D."/>
            <person name="Kautmanova I."/>
            <person name="Kiss B."/>
            <person name="Kocsube S."/>
            <person name="Kotiranta H."/>
            <person name="LaButti K.M."/>
            <person name="Lechner B.E."/>
            <person name="Liimatainen K."/>
            <person name="Lipzen A."/>
            <person name="Lukacs Z."/>
            <person name="Mihaltcheva S."/>
            <person name="Morgado L.N."/>
            <person name="Niskanen T."/>
            <person name="Noordeloos M.E."/>
            <person name="Ohm R.A."/>
            <person name="Ortiz-Santana B."/>
            <person name="Ovrebo C."/>
            <person name="Racz N."/>
            <person name="Riley R."/>
            <person name="Savchenko A."/>
            <person name="Shiryaev A."/>
            <person name="Soop K."/>
            <person name="Spirin V."/>
            <person name="Szebenyi C."/>
            <person name="Tomsovsky M."/>
            <person name="Tulloss R.E."/>
            <person name="Uehling J."/>
            <person name="Grigoriev I.V."/>
            <person name="Vagvolgyi C."/>
            <person name="Papp T."/>
            <person name="Martin F.M."/>
            <person name="Miettinen O."/>
            <person name="Hibbett D.S."/>
            <person name="Nagy L.G."/>
        </authorList>
    </citation>
    <scope>NUCLEOTIDE SEQUENCE [LARGE SCALE GENOMIC DNA]</scope>
    <source>
        <strain evidence="2 3">HHB13444</strain>
    </source>
</reference>
<evidence type="ECO:0000313" key="2">
    <source>
        <dbReference type="EMBL" id="TFK80157.1"/>
    </source>
</evidence>
<dbReference type="Proteomes" id="UP000308197">
    <property type="component" value="Unassembled WGS sequence"/>
</dbReference>
<accession>A0A5C3NUB3</accession>
<feature type="compositionally biased region" description="Polar residues" evidence="1">
    <location>
        <begin position="298"/>
        <end position="324"/>
    </location>
</feature>
<feature type="region of interest" description="Disordered" evidence="1">
    <location>
        <begin position="1"/>
        <end position="23"/>
    </location>
</feature>
<name>A0A5C3NUB3_9APHY</name>